<dbReference type="InterPro" id="IPR016041">
    <property type="entry name" value="Ac-CoA_synth_d_su_TIM-brl"/>
</dbReference>
<protein>
    <submittedName>
        <fullName evidence="2">Acetyl-CoA decarbonylase/synthase complex subunit delta</fullName>
    </submittedName>
</protein>
<dbReference type="AlphaFoldDB" id="A0A532UPI6"/>
<evidence type="ECO:0000313" key="3">
    <source>
        <dbReference type="Proteomes" id="UP000319619"/>
    </source>
</evidence>
<name>A0A532UPI6_UNCL8</name>
<dbReference type="PANTHER" id="PTHR36214">
    <property type="match status" value="1"/>
</dbReference>
<dbReference type="Gene3D" id="3.20.20.20">
    <property type="entry name" value="Dihydropteroate synthase-like"/>
    <property type="match status" value="1"/>
</dbReference>
<dbReference type="PANTHER" id="PTHR36214:SF5">
    <property type="entry name" value="ACETYL-COA DECARBONYLASE_SYNTHASE COMPLEX SUBUNIT DELTA"/>
    <property type="match status" value="1"/>
</dbReference>
<accession>A0A532UPI6</accession>
<comment type="caution">
    <text evidence="2">The sequence shown here is derived from an EMBL/GenBank/DDBJ whole genome shotgun (WGS) entry which is preliminary data.</text>
</comment>
<dbReference type="NCBIfam" id="NF003376">
    <property type="entry name" value="PRK04452.1-2"/>
    <property type="match status" value="1"/>
</dbReference>
<evidence type="ECO:0000313" key="2">
    <source>
        <dbReference type="EMBL" id="TKJ36856.1"/>
    </source>
</evidence>
<dbReference type="Pfam" id="PF03599">
    <property type="entry name" value="CdhD"/>
    <property type="match status" value="1"/>
</dbReference>
<proteinExistence type="predicted"/>
<gene>
    <name evidence="2" type="ORF">CEE37_14830</name>
</gene>
<dbReference type="SUPFAM" id="SSF51717">
    <property type="entry name" value="Dihydropteroate synthetase-like"/>
    <property type="match status" value="1"/>
</dbReference>
<evidence type="ECO:0000259" key="1">
    <source>
        <dbReference type="Pfam" id="PF03599"/>
    </source>
</evidence>
<organism evidence="2 3">
    <name type="scientific">candidate division LCP-89 bacterium B3_LCP</name>
    <dbReference type="NCBI Taxonomy" id="2012998"/>
    <lineage>
        <taxon>Bacteria</taxon>
        <taxon>Pseudomonadati</taxon>
        <taxon>Bacteria division LCP-89</taxon>
    </lineage>
</organism>
<dbReference type="Proteomes" id="UP000319619">
    <property type="component" value="Unassembled WGS sequence"/>
</dbReference>
<feature type="domain" description="CO dehydrogenase/acetyl-CoA synthase delta subunit TIM barrel" evidence="1">
    <location>
        <begin position="17"/>
        <end position="265"/>
    </location>
</feature>
<dbReference type="EMBL" id="NJBN01000015">
    <property type="protein sequence ID" value="TKJ36856.1"/>
    <property type="molecule type" value="Genomic_DNA"/>
</dbReference>
<reference evidence="2 3" key="1">
    <citation type="submission" date="2017-06" db="EMBL/GenBank/DDBJ databases">
        <title>Novel microbial phyla capable of carbon fixation and sulfur reduction in deep-sea sediments.</title>
        <authorList>
            <person name="Huang J."/>
            <person name="Baker B."/>
            <person name="Wang Y."/>
        </authorList>
    </citation>
    <scope>NUCLEOTIDE SEQUENCE [LARGE SCALE GENOMIC DNA]</scope>
    <source>
        <strain evidence="2">B3_LCP</strain>
    </source>
</reference>
<dbReference type="InterPro" id="IPR011005">
    <property type="entry name" value="Dihydropteroate_synth-like_sf"/>
</dbReference>
<sequence>MPITLPTKTWSGVIREVQLGRTAEQGGSRTSQLTIGGQKALPFHHFEGEIPHRPVIAYQIPDADPPQNDWPDALKEPFKDVIGDPVDWAKLVVEKYNAKLICLNFISAHPDRGDRPVDDCVKLLREVMEVVGVPIIVQGYGSDEKNAEILSKCAEECRGEGLTLASAFEEQYKTLAAATVAYDCNLVAETPIDVNLAKQLNILLTNMNVPSEKIIIDPLTGGLGYGYEYTYSVMERIRLQALGDDSMMCMPFINFVGQETWKTKEAKLPELEAPSWGSELERGVLWEAITAHGLLLAGSDVLVMRHPEAVKQVEIVIDELMATD</sequence>
<dbReference type="InterPro" id="IPR051069">
    <property type="entry name" value="ACDS_complex_subunit"/>
</dbReference>